<dbReference type="AlphaFoldDB" id="A0A5K3FG74"/>
<reference evidence="3 4" key="1">
    <citation type="submission" date="2019-11" db="UniProtKB">
        <authorList>
            <consortium name="WormBaseParasite"/>
        </authorList>
    </citation>
    <scope>IDENTIFICATION</scope>
</reference>
<keyword evidence="2" id="KW-0812">Transmembrane</keyword>
<evidence type="ECO:0000313" key="3">
    <source>
        <dbReference type="WBParaSite" id="MCU_008114-RF"/>
    </source>
</evidence>
<keyword evidence="2" id="KW-1133">Transmembrane helix</keyword>
<feature type="coiled-coil region" evidence="1">
    <location>
        <begin position="64"/>
        <end position="133"/>
    </location>
</feature>
<proteinExistence type="predicted"/>
<organism evidence="4">
    <name type="scientific">Mesocestoides corti</name>
    <name type="common">Flatworm</name>
    <dbReference type="NCBI Taxonomy" id="53468"/>
    <lineage>
        <taxon>Eukaryota</taxon>
        <taxon>Metazoa</taxon>
        <taxon>Spiralia</taxon>
        <taxon>Lophotrochozoa</taxon>
        <taxon>Platyhelminthes</taxon>
        <taxon>Cestoda</taxon>
        <taxon>Eucestoda</taxon>
        <taxon>Cyclophyllidea</taxon>
        <taxon>Mesocestoididae</taxon>
        <taxon>Mesocestoides</taxon>
    </lineage>
</organism>
<sequence>MKILKPLALHWFYAQLMVFILGIAFHRRKAFIGLHVPAGSASRYSSFSQFRPAPILHCRLEEENKRLFDELASKQKECENLQSTRLSLQNKITNMRDQNRAMDATIDNYRKQLDEAKQVIQQKDTEIQQYTHLTRLINELTGNRVSPADLTVTKNPS</sequence>
<keyword evidence="1" id="KW-0175">Coiled coil</keyword>
<dbReference type="WBParaSite" id="MCU_008114-RG">
    <property type="protein sequence ID" value="MCU_008114-RG"/>
    <property type="gene ID" value="MCU_008114"/>
</dbReference>
<protein>
    <submittedName>
        <fullName evidence="3 4">Protein CIP2A</fullName>
    </submittedName>
</protein>
<evidence type="ECO:0000256" key="1">
    <source>
        <dbReference type="SAM" id="Coils"/>
    </source>
</evidence>
<dbReference type="WBParaSite" id="MCU_008114-RF">
    <property type="protein sequence ID" value="MCU_008114-RF"/>
    <property type="gene ID" value="MCU_008114"/>
</dbReference>
<accession>A0A5K3FG74</accession>
<name>A0A5K3FG74_MESCO</name>
<keyword evidence="2" id="KW-0472">Membrane</keyword>
<feature type="transmembrane region" description="Helical" evidence="2">
    <location>
        <begin position="6"/>
        <end position="25"/>
    </location>
</feature>
<evidence type="ECO:0000313" key="4">
    <source>
        <dbReference type="WBParaSite" id="MCU_008114-RG"/>
    </source>
</evidence>
<evidence type="ECO:0000256" key="2">
    <source>
        <dbReference type="SAM" id="Phobius"/>
    </source>
</evidence>